<feature type="transmembrane region" description="Helical" evidence="8">
    <location>
        <begin position="166"/>
        <end position="184"/>
    </location>
</feature>
<keyword evidence="5 8" id="KW-1133">Transmembrane helix</keyword>
<dbReference type="PANTHER" id="PTHR23514">
    <property type="entry name" value="BYPASS OF STOP CODON PROTEIN 6"/>
    <property type="match status" value="1"/>
</dbReference>
<evidence type="ECO:0000256" key="8">
    <source>
        <dbReference type="SAM" id="Phobius"/>
    </source>
</evidence>
<dbReference type="SUPFAM" id="SSF103473">
    <property type="entry name" value="MFS general substrate transporter"/>
    <property type="match status" value="1"/>
</dbReference>
<dbReference type="PANTHER" id="PTHR23514:SF3">
    <property type="entry name" value="BYPASS OF STOP CODON PROTEIN 6"/>
    <property type="match status" value="1"/>
</dbReference>
<feature type="transmembrane region" description="Helical" evidence="8">
    <location>
        <begin position="190"/>
        <end position="215"/>
    </location>
</feature>
<dbReference type="Gene3D" id="1.20.1250.20">
    <property type="entry name" value="MFS general substrate transporter like domains"/>
    <property type="match status" value="2"/>
</dbReference>
<dbReference type="VEuPathDB" id="FungiDB:PV07_05329"/>
<evidence type="ECO:0000256" key="7">
    <source>
        <dbReference type="SAM" id="MobiDB-lite"/>
    </source>
</evidence>
<dbReference type="FunFam" id="1.20.1250.20:FF:000286">
    <property type="entry name" value="MFS efflux transporter"/>
    <property type="match status" value="1"/>
</dbReference>
<keyword evidence="6 8" id="KW-0472">Membrane</keyword>
<feature type="transmembrane region" description="Helical" evidence="8">
    <location>
        <begin position="431"/>
        <end position="454"/>
    </location>
</feature>
<gene>
    <name evidence="10" type="ORF">PV07_05329</name>
</gene>
<dbReference type="EMBL" id="KN847042">
    <property type="protein sequence ID" value="KIW29516.1"/>
    <property type="molecule type" value="Genomic_DNA"/>
</dbReference>
<evidence type="ECO:0000256" key="6">
    <source>
        <dbReference type="ARBA" id="ARBA00023136"/>
    </source>
</evidence>
<dbReference type="InterPro" id="IPR051788">
    <property type="entry name" value="MFS_Transporter"/>
</dbReference>
<sequence>MSKTQTMTKAPPARASHVQDGPSAPAETFELSLKTPTKSLRELTRRVVQGGKASLPTGGAQGSSDDDDNDEEDTVRDEVPPPVTAQPVVQRWNKPRGNIGRLGFAFFSFIVTGLNDGAVGALIPYLETYYHLNYTTVSLIFLTPFAGYSLAAFTNATIHTKLGQRGIAVLAPLCHIATYAVLSAHPPFPALVVINTVSGFGNGLTDACFCAWIGAMDKANAVQGCLHSFYSVGALIAPLIATSMVVHAKLPWYTFYYFMTGASALEFVGLSMMFWHKTGEVYRIEHPRDTEASGGRTREALKSKITWICSAFFFTYMGIEVGLGGWIVTFMLRVRSASPSASGYSGTGFWAGMALGRASLGFVTERFGERLCITIYLALCLALQLIFWLVPKFIVSAVAVAFLGFFLGPMFPGGVMMAAKLLPKHIHVSSIGFAMALGGTGGTVFPFAIGAIAASKGVKVLQPIILALIIVLLGLWLSFPRVKKRE</sequence>
<feature type="compositionally biased region" description="Acidic residues" evidence="7">
    <location>
        <begin position="64"/>
        <end position="75"/>
    </location>
</feature>
<feature type="transmembrane region" description="Helical" evidence="8">
    <location>
        <begin position="371"/>
        <end position="390"/>
    </location>
</feature>
<evidence type="ECO:0000313" key="11">
    <source>
        <dbReference type="Proteomes" id="UP000054466"/>
    </source>
</evidence>
<evidence type="ECO:0000313" key="10">
    <source>
        <dbReference type="EMBL" id="KIW29516.1"/>
    </source>
</evidence>
<dbReference type="Proteomes" id="UP000054466">
    <property type="component" value="Unassembled WGS sequence"/>
</dbReference>
<reference evidence="10 11" key="1">
    <citation type="submission" date="2015-01" db="EMBL/GenBank/DDBJ databases">
        <title>The Genome Sequence of Cladophialophora immunda CBS83496.</title>
        <authorList>
            <consortium name="The Broad Institute Genomics Platform"/>
            <person name="Cuomo C."/>
            <person name="de Hoog S."/>
            <person name="Gorbushina A."/>
            <person name="Stielow B."/>
            <person name="Teixiera M."/>
            <person name="Abouelleil A."/>
            <person name="Chapman S.B."/>
            <person name="Priest M."/>
            <person name="Young S.K."/>
            <person name="Wortman J."/>
            <person name="Nusbaum C."/>
            <person name="Birren B."/>
        </authorList>
    </citation>
    <scope>NUCLEOTIDE SEQUENCE [LARGE SCALE GENOMIC DNA]</scope>
    <source>
        <strain evidence="10 11">CBS 83496</strain>
    </source>
</reference>
<dbReference type="AlphaFoldDB" id="A0A0D1ZNM5"/>
<feature type="region of interest" description="Disordered" evidence="7">
    <location>
        <begin position="1"/>
        <end position="83"/>
    </location>
</feature>
<evidence type="ECO:0000256" key="1">
    <source>
        <dbReference type="ARBA" id="ARBA00004127"/>
    </source>
</evidence>
<dbReference type="GeneID" id="27344523"/>
<evidence type="ECO:0000256" key="2">
    <source>
        <dbReference type="ARBA" id="ARBA00008335"/>
    </source>
</evidence>
<dbReference type="RefSeq" id="XP_016249732.1">
    <property type="nucleotide sequence ID" value="XM_016392213.1"/>
</dbReference>
<dbReference type="InterPro" id="IPR020846">
    <property type="entry name" value="MFS_dom"/>
</dbReference>
<dbReference type="InterPro" id="IPR011701">
    <property type="entry name" value="MFS"/>
</dbReference>
<feature type="domain" description="Major facilitator superfamily (MFS) profile" evidence="9">
    <location>
        <begin position="101"/>
        <end position="486"/>
    </location>
</feature>
<evidence type="ECO:0000259" key="9">
    <source>
        <dbReference type="PROSITE" id="PS50850"/>
    </source>
</evidence>
<dbReference type="PROSITE" id="PS50850">
    <property type="entry name" value="MFS"/>
    <property type="match status" value="1"/>
</dbReference>
<feature type="transmembrane region" description="Helical" evidence="8">
    <location>
        <begin position="102"/>
        <end position="126"/>
    </location>
</feature>
<dbReference type="GO" id="GO:0016020">
    <property type="term" value="C:membrane"/>
    <property type="evidence" value="ECO:0007669"/>
    <property type="project" value="TreeGrafter"/>
</dbReference>
<feature type="transmembrane region" description="Helical" evidence="8">
    <location>
        <begin position="227"/>
        <end position="248"/>
    </location>
</feature>
<protein>
    <recommendedName>
        <fullName evidence="9">Major facilitator superfamily (MFS) profile domain-containing protein</fullName>
    </recommendedName>
</protein>
<name>A0A0D1ZNM5_9EURO</name>
<dbReference type="GO" id="GO:0012505">
    <property type="term" value="C:endomembrane system"/>
    <property type="evidence" value="ECO:0007669"/>
    <property type="project" value="UniProtKB-SubCell"/>
</dbReference>
<comment type="similarity">
    <text evidence="2">Belongs to the major facilitator superfamily.</text>
</comment>
<comment type="subcellular location">
    <subcellularLocation>
        <location evidence="1">Endomembrane system</location>
        <topology evidence="1">Multi-pass membrane protein</topology>
    </subcellularLocation>
</comment>
<feature type="transmembrane region" description="Helical" evidence="8">
    <location>
        <begin position="396"/>
        <end position="419"/>
    </location>
</feature>
<evidence type="ECO:0000256" key="4">
    <source>
        <dbReference type="ARBA" id="ARBA00022692"/>
    </source>
</evidence>
<evidence type="ECO:0000256" key="3">
    <source>
        <dbReference type="ARBA" id="ARBA00022448"/>
    </source>
</evidence>
<proteinExistence type="inferred from homology"/>
<dbReference type="InterPro" id="IPR036259">
    <property type="entry name" value="MFS_trans_sf"/>
</dbReference>
<dbReference type="OrthoDB" id="413079at2759"/>
<keyword evidence="4 8" id="KW-0812">Transmembrane</keyword>
<organism evidence="10 11">
    <name type="scientific">Cladophialophora immunda</name>
    <dbReference type="NCBI Taxonomy" id="569365"/>
    <lineage>
        <taxon>Eukaryota</taxon>
        <taxon>Fungi</taxon>
        <taxon>Dikarya</taxon>
        <taxon>Ascomycota</taxon>
        <taxon>Pezizomycotina</taxon>
        <taxon>Eurotiomycetes</taxon>
        <taxon>Chaetothyriomycetidae</taxon>
        <taxon>Chaetothyriales</taxon>
        <taxon>Herpotrichiellaceae</taxon>
        <taxon>Cladophialophora</taxon>
    </lineage>
</organism>
<feature type="transmembrane region" description="Helical" evidence="8">
    <location>
        <begin position="132"/>
        <end position="154"/>
    </location>
</feature>
<feature type="transmembrane region" description="Helical" evidence="8">
    <location>
        <begin position="347"/>
        <end position="364"/>
    </location>
</feature>
<evidence type="ECO:0000256" key="5">
    <source>
        <dbReference type="ARBA" id="ARBA00022989"/>
    </source>
</evidence>
<feature type="transmembrane region" description="Helical" evidence="8">
    <location>
        <begin position="254"/>
        <end position="275"/>
    </location>
</feature>
<keyword evidence="11" id="KW-1185">Reference proteome</keyword>
<dbReference type="HOGENOM" id="CLU_021993_0_0_1"/>
<dbReference type="FunFam" id="1.20.1250.20:FF:000308">
    <property type="entry name" value="MFS efflux transporter"/>
    <property type="match status" value="1"/>
</dbReference>
<feature type="transmembrane region" description="Helical" evidence="8">
    <location>
        <begin position="460"/>
        <end position="479"/>
    </location>
</feature>
<accession>A0A0D1ZNM5</accession>
<dbReference type="GO" id="GO:0022857">
    <property type="term" value="F:transmembrane transporter activity"/>
    <property type="evidence" value="ECO:0007669"/>
    <property type="project" value="InterPro"/>
</dbReference>
<feature type="transmembrane region" description="Helical" evidence="8">
    <location>
        <begin position="305"/>
        <end position="327"/>
    </location>
</feature>
<keyword evidence="3" id="KW-0813">Transport</keyword>
<dbReference type="Pfam" id="PF07690">
    <property type="entry name" value="MFS_1"/>
    <property type="match status" value="1"/>
</dbReference>